<evidence type="ECO:0000259" key="4">
    <source>
        <dbReference type="PROSITE" id="PS50026"/>
    </source>
</evidence>
<keyword evidence="3" id="KW-0812">Transmembrane</keyword>
<dbReference type="Proteomes" id="UP001057375">
    <property type="component" value="Unassembled WGS sequence"/>
</dbReference>
<dbReference type="InterPro" id="IPR000742">
    <property type="entry name" value="EGF"/>
</dbReference>
<dbReference type="PROSITE" id="PS50026">
    <property type="entry name" value="EGF_3"/>
    <property type="match status" value="3"/>
</dbReference>
<comment type="caution">
    <text evidence="1">Lacks conserved residue(s) required for the propagation of feature annotation.</text>
</comment>
<feature type="disulfide bond" evidence="1">
    <location>
        <begin position="191"/>
        <end position="200"/>
    </location>
</feature>
<feature type="compositionally biased region" description="Basic residues" evidence="2">
    <location>
        <begin position="1598"/>
        <end position="1609"/>
    </location>
</feature>
<comment type="caution">
    <text evidence="5">The sequence shown here is derived from an EMBL/GenBank/DDBJ whole genome shotgun (WGS) entry which is preliminary data.</text>
</comment>
<protein>
    <recommendedName>
        <fullName evidence="4">EGF-like domain-containing protein</fullName>
    </recommendedName>
</protein>
<evidence type="ECO:0000313" key="5">
    <source>
        <dbReference type="EMBL" id="GKT32672.1"/>
    </source>
</evidence>
<dbReference type="EMBL" id="BQXS01010029">
    <property type="protein sequence ID" value="GKT32672.1"/>
    <property type="molecule type" value="Genomic_DNA"/>
</dbReference>
<reference evidence="5" key="1">
    <citation type="submission" date="2022-03" db="EMBL/GenBank/DDBJ databases">
        <title>Draft genome sequence of Aduncisulcus paluster, a free-living microaerophilic Fornicata.</title>
        <authorList>
            <person name="Yuyama I."/>
            <person name="Kume K."/>
            <person name="Tamura T."/>
            <person name="Inagaki Y."/>
            <person name="Hashimoto T."/>
        </authorList>
    </citation>
    <scope>NUCLEOTIDE SEQUENCE</scope>
    <source>
        <strain evidence="5">NY0171</strain>
    </source>
</reference>
<evidence type="ECO:0000256" key="1">
    <source>
        <dbReference type="PROSITE-ProRule" id="PRU00076"/>
    </source>
</evidence>
<dbReference type="Gene3D" id="2.10.25.10">
    <property type="entry name" value="Laminin"/>
    <property type="match status" value="1"/>
</dbReference>
<dbReference type="PROSITE" id="PS01186">
    <property type="entry name" value="EGF_2"/>
    <property type="match status" value="1"/>
</dbReference>
<sequence length="1609" mass="179011">GCSTETSTDDVGFEFSLYLKARSQSSKVSLPANQCDEPCVFGQCILNDNNEKVCSCSVRFDGDYCSTCIGGWDTDSSAPEVGLSTTESTCAYSLCSFFNYCSDHGECDGDSLTGVQQCSCDEGYVGLSCDLSTPLVDCDADCENGGFCYAGTCQCPDGFGGTYCDEYECVDGCSESIGGGECDTSTGVCSCNDNFSGNTCSVYTSDESCQFGVSNGSGCTCQTNYNGTYCQCYNNCSTHGMCREWGCECEDGYSGDGCSVGEEPTIEDITVDLDNNTFTITFENAVSLDSLEDDVLEFDCSLIFDEDTYFGSCDLNGTGDGQRVLHERMDCNRNAAGTEMTITPGYASWLSPGMTVSLSSEIVSRLSRLSKDGLEVYLDRNLFPPQNPPVISPFFLPSAICVCENGGGEDLNVDLSALWYLGWGRVISSFTLEIEEEDIDQYTLELDEILANNSANTVSDVATGCSSMFVPYFAIPAELLYNLKQSGHDEILITVSFSSLFSVARAEETFTITLNDTATLMAFSSKGVEKYSLNFDFLYPIRIVYCTCKGDQIENDYFDHDSLPPFDEATTEVTDFPSYVPLLYNWDCINAKANVTYTYDNVDFYASANSLSQDVYSCSFSVKKSGNPVAILSSSLDFEARPVNLTVDPVENEEGYIISSASVHPDEMLEMKVESRYEMDQMSDENLDSKTIKYIWYLTDSDGRIAYYSNSHRLAFHVPEYVADQTEFNAYSVTWVNGDSDIGYYTHNGHITIQPGDVRDVNSLARKRGGLRVEIQGPSSIRLGERLEIKSRMIYYDKDGNSVSLSHMHDQMEGIHFKWSSEYLQDDELVELSIEGGLTGTSLSFTGEDADELYKGCNCSMLSFTLSVYREDIDDSTLVPIDTTATYFVNMERNLTFQNQLKYSSEYGVGTEASPFRCDAFEIELYDIHNVPCSYDMIKFDVDNNRYVCEEDGFEPGSLPLHVDDFEVLLDPIAYKERVPALMSVTVIHEGERVILIDNVSQIHQSVYVPCWAVMEEDETNSEVNINTYLASSAGSRWHTSESVFFMRGAFDIGYIGDSYDSLSSFQKEGKSILARTAAFLPSSRISLMDLRVHFDSFLMSEAISEYLLRFMGGLIESQDLLERALEDEASSEELNDIIAIGLYHAQGIIEFAYWFVGSLTNEDYYLHDMRNTNMYAGAYGLLCHALTVLHPIFHEIVEELPIDGGISANLEILEKIYNIASSHDLVLLRSPPARFDSMSNLNSVGLLLVELSNHLPAVNNYHSSYIAHYILAAIREYATCPYMVSTIGVYILSGVIENLYGWGYVKSSDIPSDFQLMLQSGPLYRHVILPMETPTGSMIKLGMEMENYSTGEAVILFDSDIRMWTFGFNLALSNVWYTYFKMTGITSDEFWDNAATLPIALTLKNGDGEKIACQGDSECIEVRHIAKDTVLADNLVTTIDTEETEYVVVYAAEASLPESEWYGNVLKNTPVYDSETNTWTFYIPGGGVYTVLKRSVVVRSVVKKWIIIGSCTLGGLAVLGLIALFSISLFQKKQKRLRKYRKDAKQSLDTPKEEEEHAVIPLDDSYKDMGGVMNELPDINDLESEYDSPSPDAETKKMKKVKKRKYIK</sequence>
<feature type="disulfide bond" evidence="1">
    <location>
        <begin position="56"/>
        <end position="65"/>
    </location>
</feature>
<feature type="transmembrane region" description="Helical" evidence="3">
    <location>
        <begin position="1506"/>
        <end position="1531"/>
    </location>
</feature>
<feature type="domain" description="EGF-like" evidence="4">
    <location>
        <begin position="91"/>
        <end position="130"/>
    </location>
</feature>
<keyword evidence="1" id="KW-0245">EGF-like domain</keyword>
<accession>A0ABQ5KJH6</accession>
<keyword evidence="3" id="KW-0472">Membrane</keyword>
<feature type="domain" description="EGF-like" evidence="4">
    <location>
        <begin position="165"/>
        <end position="201"/>
    </location>
</feature>
<dbReference type="InterPro" id="IPR051830">
    <property type="entry name" value="NOTCH_homolog"/>
</dbReference>
<gene>
    <name evidence="5" type="ORF">ADUPG1_006766</name>
</gene>
<evidence type="ECO:0000313" key="6">
    <source>
        <dbReference type="Proteomes" id="UP001057375"/>
    </source>
</evidence>
<organism evidence="5 6">
    <name type="scientific">Aduncisulcus paluster</name>
    <dbReference type="NCBI Taxonomy" id="2918883"/>
    <lineage>
        <taxon>Eukaryota</taxon>
        <taxon>Metamonada</taxon>
        <taxon>Carpediemonas-like organisms</taxon>
        <taxon>Aduncisulcus</taxon>
    </lineage>
</organism>
<keyword evidence="1" id="KW-1015">Disulfide bond</keyword>
<keyword evidence="3" id="KW-1133">Transmembrane helix</keyword>
<feature type="disulfide bond" evidence="1">
    <location>
        <begin position="101"/>
        <end position="118"/>
    </location>
</feature>
<feature type="compositionally biased region" description="Basic and acidic residues" evidence="2">
    <location>
        <begin position="1544"/>
        <end position="1559"/>
    </location>
</feature>
<dbReference type="PROSITE" id="PS00022">
    <property type="entry name" value="EGF_1"/>
    <property type="match status" value="3"/>
</dbReference>
<keyword evidence="6" id="KW-1185">Reference proteome</keyword>
<dbReference type="PANTHER" id="PTHR24033:SF151">
    <property type="entry name" value="NOTCH 2"/>
    <property type="match status" value="1"/>
</dbReference>
<evidence type="ECO:0000256" key="3">
    <source>
        <dbReference type="SAM" id="Phobius"/>
    </source>
</evidence>
<feature type="disulfide bond" evidence="1">
    <location>
        <begin position="120"/>
        <end position="129"/>
    </location>
</feature>
<feature type="region of interest" description="Disordered" evidence="2">
    <location>
        <begin position="1544"/>
        <end position="1609"/>
    </location>
</feature>
<dbReference type="PANTHER" id="PTHR24033">
    <property type="entry name" value="EGF-LIKE DOMAIN-CONTAINING PROTEIN"/>
    <property type="match status" value="1"/>
</dbReference>
<feature type="non-terminal residue" evidence="5">
    <location>
        <position position="1"/>
    </location>
</feature>
<proteinExistence type="predicted"/>
<name>A0ABQ5KJH6_9EUKA</name>
<dbReference type="SMART" id="SM00181">
    <property type="entry name" value="EGF"/>
    <property type="match status" value="5"/>
</dbReference>
<evidence type="ECO:0000256" key="2">
    <source>
        <dbReference type="SAM" id="MobiDB-lite"/>
    </source>
</evidence>
<feature type="domain" description="EGF-like" evidence="4">
    <location>
        <begin position="31"/>
        <end position="66"/>
    </location>
</feature>